<dbReference type="SUPFAM" id="SSF48371">
    <property type="entry name" value="ARM repeat"/>
    <property type="match status" value="1"/>
</dbReference>
<gene>
    <name evidence="2" type="ORF">HANVADRAFT_53212</name>
</gene>
<dbReference type="OrthoDB" id="760868at2759"/>
<dbReference type="GO" id="GO:0051170">
    <property type="term" value="P:import into nucleus"/>
    <property type="evidence" value="ECO:0007669"/>
    <property type="project" value="UniProtKB-ARBA"/>
</dbReference>
<evidence type="ECO:0000313" key="3">
    <source>
        <dbReference type="Proteomes" id="UP000092321"/>
    </source>
</evidence>
<dbReference type="Gene3D" id="1.25.10.10">
    <property type="entry name" value="Leucine-rich Repeat Variant"/>
    <property type="match status" value="1"/>
</dbReference>
<evidence type="ECO:0000259" key="1">
    <source>
        <dbReference type="PROSITE" id="PS50166"/>
    </source>
</evidence>
<proteinExistence type="predicted"/>
<protein>
    <recommendedName>
        <fullName evidence="1">Importin N-terminal domain-containing protein</fullName>
    </recommendedName>
</protein>
<dbReference type="GO" id="GO:0005634">
    <property type="term" value="C:nucleus"/>
    <property type="evidence" value="ECO:0007669"/>
    <property type="project" value="UniProtKB-ARBA"/>
</dbReference>
<keyword evidence="3" id="KW-1185">Reference proteome</keyword>
<dbReference type="InterPro" id="IPR011989">
    <property type="entry name" value="ARM-like"/>
</dbReference>
<evidence type="ECO:0000313" key="2">
    <source>
        <dbReference type="EMBL" id="OBA26341.1"/>
    </source>
</evidence>
<dbReference type="PROSITE" id="PS50166">
    <property type="entry name" value="IMPORTIN_B_NT"/>
    <property type="match status" value="1"/>
</dbReference>
<accession>A0A1B7TC90</accession>
<comment type="caution">
    <text evidence="2">The sequence shown here is derived from an EMBL/GenBank/DDBJ whole genome shotgun (WGS) entry which is preliminary data.</text>
</comment>
<reference evidence="3" key="1">
    <citation type="journal article" date="2016" name="Proc. Natl. Acad. Sci. U.S.A.">
        <title>Comparative genomics of biotechnologically important yeasts.</title>
        <authorList>
            <person name="Riley R."/>
            <person name="Haridas S."/>
            <person name="Wolfe K.H."/>
            <person name="Lopes M.R."/>
            <person name="Hittinger C.T."/>
            <person name="Goeker M."/>
            <person name="Salamov A.A."/>
            <person name="Wisecaver J.H."/>
            <person name="Long T.M."/>
            <person name="Calvey C.H."/>
            <person name="Aerts A.L."/>
            <person name="Barry K.W."/>
            <person name="Choi C."/>
            <person name="Clum A."/>
            <person name="Coughlan A.Y."/>
            <person name="Deshpande S."/>
            <person name="Douglass A.P."/>
            <person name="Hanson S.J."/>
            <person name="Klenk H.-P."/>
            <person name="LaButti K.M."/>
            <person name="Lapidus A."/>
            <person name="Lindquist E.A."/>
            <person name="Lipzen A.M."/>
            <person name="Meier-Kolthoff J.P."/>
            <person name="Ohm R.A."/>
            <person name="Otillar R.P."/>
            <person name="Pangilinan J.L."/>
            <person name="Peng Y."/>
            <person name="Rokas A."/>
            <person name="Rosa C.A."/>
            <person name="Scheuner C."/>
            <person name="Sibirny A.A."/>
            <person name="Slot J.C."/>
            <person name="Stielow J.B."/>
            <person name="Sun H."/>
            <person name="Kurtzman C.P."/>
            <person name="Blackwell M."/>
            <person name="Grigoriev I.V."/>
            <person name="Jeffries T.W."/>
        </authorList>
    </citation>
    <scope>NUCLEOTIDE SEQUENCE [LARGE SCALE GENOMIC DNA]</scope>
    <source>
        <strain evidence="3">NRRL Y-1626</strain>
    </source>
</reference>
<dbReference type="EMBL" id="LXPE01000019">
    <property type="protein sequence ID" value="OBA26341.1"/>
    <property type="molecule type" value="Genomic_DNA"/>
</dbReference>
<dbReference type="InterPro" id="IPR016024">
    <property type="entry name" value="ARM-type_fold"/>
</dbReference>
<feature type="domain" description="Importin N-terminal" evidence="1">
    <location>
        <begin position="31"/>
        <end position="120"/>
    </location>
</feature>
<dbReference type="AlphaFoldDB" id="A0A1B7TC90"/>
<sequence length="1018" mass="118083">MSFLLDSNDNDINVIGTCFHNISINNDIKSNEQLLDKYKETNFNKLISILYQLVNNSGNNLTISLLSSIYLKNTIQLNYKRLISTNQELSSFINQQTIASIVLNVNNNTIRNQLLEIIYTTLTYKTFSKYNDDNQFETQLVHKIIELLKSSNVDENLSSIYLTYKLTSYERYSLRRGNSVNDFTTAYSSFTNELVPMIYSLLENNLQKLKTGEDAMTVDVTHHLLKIFHYISNFNEPAANMFNENQYMVKFINIFYEFANLKNINKSLEKWSISNYAKIVNRFSKTSSLINEGIVDYVIKNIFPLILEKTFATITNVLNGNKDSLSIKSNYYLITIISRSIKIEQIWSKYVKENILQISDVYLIPLLKLNEELLDDFTSDPQVFINNIYHNDAYDHEIITGMVNFLMNLKINDPEILTKICELCLNKTQMFISQPLETKSDEEFLVHESYVAVIAIMVPYLSKLGIFKTGSDIENGFIQQMILPILNNDMILSSKPWFIARFLNCLSFVEHEFEDLTVLSQLFERCYSLFIIDTDDLDETLVIKVESLSCLRTLIVYNRKIHEHIKSYIPILVEKILIISNTLELEILSSILERIIEDFSTEIKPFAKQLAENLQQKFVKTLENANENSNDNDLENSEMYTLSLLNAMSTLIMSMPTVDLSEYFLPCVSYIVNNSKIDFMTETLELYQVMILTKMNLTHEFGEDMWNVLAEILNTFDLYAMEYFQEYESTFETLCYYGFMKICGNDINKFQLLNGKYLALMNSYLTEQADDEFLIGSVLNNLVYYTLGNRNTFSLTHFLNYLAKYIKDTQPKGSNSQNISNFNDDDDGFDDDYFEYDIELLTKGVFSNIAISAEDSIMGLIKYQQENPTVNLLAATNKAKFYSAFALKLQILAFINIFKMKHLFDSQLLQTFLPQMIQISIENIFKLPQALKKKEYLLKADYNDETYEEEDYEDEEEMGTDLVVHEEDTTRSVIDTINIFVEITEFFQSLSSDDMNLFQSVVSSENLTKLQAFLQALQ</sequence>
<dbReference type="GO" id="GO:0031267">
    <property type="term" value="F:small GTPase binding"/>
    <property type="evidence" value="ECO:0007669"/>
    <property type="project" value="InterPro"/>
</dbReference>
<dbReference type="GO" id="GO:0006886">
    <property type="term" value="P:intracellular protein transport"/>
    <property type="evidence" value="ECO:0007669"/>
    <property type="project" value="InterPro"/>
</dbReference>
<organism evidence="2 3">
    <name type="scientific">Hanseniaspora valbyensis NRRL Y-1626</name>
    <dbReference type="NCBI Taxonomy" id="766949"/>
    <lineage>
        <taxon>Eukaryota</taxon>
        <taxon>Fungi</taxon>
        <taxon>Dikarya</taxon>
        <taxon>Ascomycota</taxon>
        <taxon>Saccharomycotina</taxon>
        <taxon>Saccharomycetes</taxon>
        <taxon>Saccharomycodales</taxon>
        <taxon>Saccharomycodaceae</taxon>
        <taxon>Hanseniaspora</taxon>
    </lineage>
</organism>
<dbReference type="InterPro" id="IPR001494">
    <property type="entry name" value="Importin-beta_N"/>
</dbReference>
<dbReference type="Proteomes" id="UP000092321">
    <property type="component" value="Unassembled WGS sequence"/>
</dbReference>
<name>A0A1B7TC90_9ASCO</name>